<protein>
    <recommendedName>
        <fullName evidence="2">PASTA domain-containing protein</fullName>
    </recommendedName>
</protein>
<reference evidence="3 4" key="1">
    <citation type="journal article" date="2019" name="Int. J. Syst. Evol. Microbiol.">
        <title>The Global Catalogue of Microorganisms (GCM) 10K type strain sequencing project: providing services to taxonomists for standard genome sequencing and annotation.</title>
        <authorList>
            <consortium name="The Broad Institute Genomics Platform"/>
            <consortium name="The Broad Institute Genome Sequencing Center for Infectious Disease"/>
            <person name="Wu L."/>
            <person name="Ma J."/>
        </authorList>
    </citation>
    <scope>NUCLEOTIDE SEQUENCE [LARGE SCALE GENOMIC DNA]</scope>
    <source>
        <strain evidence="3 4">JCM 14304</strain>
    </source>
</reference>
<sequence>MTDLPDLLERTAARTPVGPPPLDALRAGAERRRRRRTATLSGAAAAAVGTVISAATLLAPAPQPTPAAPPPTRLVGIGHAAIAVPADWPRNRSICGTPQQDTVQIDDSSMVLECLAGRPQDVDSVQVSGSPTVGFQADETLVIDGARAERQRTTCYDSSVGSRVCAGAVGIPALGVWFRAESSTSAEHVDRLLSRIRIVPDQAGVPSPWSVTGPPTGALAGGYVPLLSDAGLKAQVKQVKSPSYPSGTLLGVSPAAGTMLPLGATVTLTVAK</sequence>
<dbReference type="Pfam" id="PF03793">
    <property type="entry name" value="PASTA"/>
    <property type="match status" value="1"/>
</dbReference>
<dbReference type="EMBL" id="BAAAND010000006">
    <property type="protein sequence ID" value="GAA1584614.1"/>
    <property type="molecule type" value="Genomic_DNA"/>
</dbReference>
<dbReference type="InterPro" id="IPR005543">
    <property type="entry name" value="PASTA_dom"/>
</dbReference>
<name>A0ABN2DTD8_9ACTN</name>
<organism evidence="3 4">
    <name type="scientific">Kribbella karoonensis</name>
    <dbReference type="NCBI Taxonomy" id="324851"/>
    <lineage>
        <taxon>Bacteria</taxon>
        <taxon>Bacillati</taxon>
        <taxon>Actinomycetota</taxon>
        <taxon>Actinomycetes</taxon>
        <taxon>Propionibacteriales</taxon>
        <taxon>Kribbellaceae</taxon>
        <taxon>Kribbella</taxon>
    </lineage>
</organism>
<evidence type="ECO:0000313" key="4">
    <source>
        <dbReference type="Proteomes" id="UP001500190"/>
    </source>
</evidence>
<comment type="caution">
    <text evidence="3">The sequence shown here is derived from an EMBL/GenBank/DDBJ whole genome shotgun (WGS) entry which is preliminary data.</text>
</comment>
<evidence type="ECO:0000313" key="3">
    <source>
        <dbReference type="EMBL" id="GAA1584614.1"/>
    </source>
</evidence>
<evidence type="ECO:0000259" key="2">
    <source>
        <dbReference type="Pfam" id="PF03793"/>
    </source>
</evidence>
<dbReference type="CDD" id="cd06577">
    <property type="entry name" value="PASTA_pknB"/>
    <property type="match status" value="1"/>
</dbReference>
<evidence type="ECO:0000256" key="1">
    <source>
        <dbReference type="SAM" id="MobiDB-lite"/>
    </source>
</evidence>
<keyword evidence="4" id="KW-1185">Reference proteome</keyword>
<feature type="domain" description="PASTA" evidence="2">
    <location>
        <begin position="226"/>
        <end position="272"/>
    </location>
</feature>
<dbReference type="Gene3D" id="3.30.10.20">
    <property type="match status" value="1"/>
</dbReference>
<dbReference type="Proteomes" id="UP001500190">
    <property type="component" value="Unassembled WGS sequence"/>
</dbReference>
<feature type="region of interest" description="Disordered" evidence="1">
    <location>
        <begin position="1"/>
        <end position="34"/>
    </location>
</feature>
<proteinExistence type="predicted"/>
<accession>A0ABN2DTD8</accession>
<gene>
    <name evidence="3" type="ORF">GCM10009742_32620</name>
</gene>
<dbReference type="RefSeq" id="WP_344191899.1">
    <property type="nucleotide sequence ID" value="NZ_BAAAND010000006.1"/>
</dbReference>